<keyword evidence="1" id="KW-0732">Signal</keyword>
<feature type="chain" id="PRO_5001753821" description="Secreted protein" evidence="1">
    <location>
        <begin position="18"/>
        <end position="76"/>
    </location>
</feature>
<accession>A0A081A2G1</accession>
<evidence type="ECO:0000313" key="3">
    <source>
        <dbReference type="Proteomes" id="UP000028582"/>
    </source>
</evidence>
<name>A0A081A2G1_PHYNI</name>
<dbReference type="EMBL" id="ANJA01001970">
    <property type="protein sequence ID" value="ETO73072.1"/>
    <property type="molecule type" value="Genomic_DNA"/>
</dbReference>
<reference evidence="2 3" key="1">
    <citation type="submission" date="2013-11" db="EMBL/GenBank/DDBJ databases">
        <title>The Genome Sequence of Phytophthora parasitica P1976.</title>
        <authorList>
            <consortium name="The Broad Institute Genomics Platform"/>
            <person name="Russ C."/>
            <person name="Tyler B."/>
            <person name="Panabieres F."/>
            <person name="Shan W."/>
            <person name="Tripathy S."/>
            <person name="Grunwald N."/>
            <person name="Machado M."/>
            <person name="Johnson C.S."/>
            <person name="Walker B."/>
            <person name="Young S."/>
            <person name="Zeng Q."/>
            <person name="Gargeya S."/>
            <person name="Fitzgerald M."/>
            <person name="Haas B."/>
            <person name="Abouelleil A."/>
            <person name="Allen A.W."/>
            <person name="Alvarado L."/>
            <person name="Arachchi H.M."/>
            <person name="Berlin A.M."/>
            <person name="Chapman S.B."/>
            <person name="Gainer-Dewar J."/>
            <person name="Goldberg J."/>
            <person name="Griggs A."/>
            <person name="Gujja S."/>
            <person name="Hansen M."/>
            <person name="Howarth C."/>
            <person name="Imamovic A."/>
            <person name="Ireland A."/>
            <person name="Larimer J."/>
            <person name="McCowan C."/>
            <person name="Murphy C."/>
            <person name="Pearson M."/>
            <person name="Poon T.W."/>
            <person name="Priest M."/>
            <person name="Roberts A."/>
            <person name="Saif S."/>
            <person name="Shea T."/>
            <person name="Sisk P."/>
            <person name="Sykes S."/>
            <person name="Wortman J."/>
            <person name="Nusbaum C."/>
            <person name="Birren B."/>
        </authorList>
    </citation>
    <scope>NUCLEOTIDE SEQUENCE [LARGE SCALE GENOMIC DNA]</scope>
    <source>
        <strain evidence="2 3">P1976</strain>
    </source>
</reference>
<comment type="caution">
    <text evidence="2">The sequence shown here is derived from an EMBL/GenBank/DDBJ whole genome shotgun (WGS) entry which is preliminary data.</text>
</comment>
<evidence type="ECO:0008006" key="4">
    <source>
        <dbReference type="Google" id="ProtNLM"/>
    </source>
</evidence>
<gene>
    <name evidence="2" type="ORF">F444_10957</name>
</gene>
<evidence type="ECO:0000313" key="2">
    <source>
        <dbReference type="EMBL" id="ETO73072.1"/>
    </source>
</evidence>
<sequence length="76" mass="8186">MAGIALWRYFMYLIARSSWLGSENLLAIVTPLPHAATAQLPSLGTTVLDGPCGDLLAALVISLEDFQLAPIAKRNF</sequence>
<feature type="signal peptide" evidence="1">
    <location>
        <begin position="1"/>
        <end position="17"/>
    </location>
</feature>
<organism evidence="2 3">
    <name type="scientific">Phytophthora nicotianae P1976</name>
    <dbReference type="NCBI Taxonomy" id="1317066"/>
    <lineage>
        <taxon>Eukaryota</taxon>
        <taxon>Sar</taxon>
        <taxon>Stramenopiles</taxon>
        <taxon>Oomycota</taxon>
        <taxon>Peronosporomycetes</taxon>
        <taxon>Peronosporales</taxon>
        <taxon>Peronosporaceae</taxon>
        <taxon>Phytophthora</taxon>
    </lineage>
</organism>
<dbReference type="Proteomes" id="UP000028582">
    <property type="component" value="Unassembled WGS sequence"/>
</dbReference>
<proteinExistence type="predicted"/>
<dbReference type="AlphaFoldDB" id="A0A081A2G1"/>
<evidence type="ECO:0000256" key="1">
    <source>
        <dbReference type="SAM" id="SignalP"/>
    </source>
</evidence>
<protein>
    <recommendedName>
        <fullName evidence="4">Secreted protein</fullName>
    </recommendedName>
</protein>